<dbReference type="InterPro" id="IPR027843">
    <property type="entry name" value="DUF4440"/>
</dbReference>
<dbReference type="Gene3D" id="3.10.450.50">
    <property type="match status" value="1"/>
</dbReference>
<dbReference type="AlphaFoldDB" id="A0A7C5R7E3"/>
<feature type="domain" description="DUF4440" evidence="1">
    <location>
        <begin position="35"/>
        <end position="140"/>
    </location>
</feature>
<dbReference type="EMBL" id="DRMJ01000173">
    <property type="protein sequence ID" value="HHL42667.1"/>
    <property type="molecule type" value="Genomic_DNA"/>
</dbReference>
<organism evidence="2">
    <name type="scientific">Hellea balneolensis</name>
    <dbReference type="NCBI Taxonomy" id="287478"/>
    <lineage>
        <taxon>Bacteria</taxon>
        <taxon>Pseudomonadati</taxon>
        <taxon>Pseudomonadota</taxon>
        <taxon>Alphaproteobacteria</taxon>
        <taxon>Maricaulales</taxon>
        <taxon>Robiginitomaculaceae</taxon>
        <taxon>Hellea</taxon>
    </lineage>
</organism>
<name>A0A7C5R7E3_9PROT</name>
<comment type="caution">
    <text evidence="2">The sequence shown here is derived from an EMBL/GenBank/DDBJ whole genome shotgun (WGS) entry which is preliminary data.</text>
</comment>
<accession>A0A7C5R7E3</accession>
<proteinExistence type="predicted"/>
<dbReference type="Proteomes" id="UP000885830">
    <property type="component" value="Unassembled WGS sequence"/>
</dbReference>
<sequence length="141" mass="15863">MRILYLILVGTMLLGEAGCASISAQQSDTIKNEITETLAKQDQAWNAGDIDGFMQTYLQSKTLRFASGGKVRRGWQATLDGYKKRYPDKATMGELTFENLEIDVLSKDDALVFGRWALKREHDNPGGLFTLLMRKQNGNWV</sequence>
<evidence type="ECO:0000313" key="2">
    <source>
        <dbReference type="EMBL" id="HHL42667.1"/>
    </source>
</evidence>
<dbReference type="InterPro" id="IPR032710">
    <property type="entry name" value="NTF2-like_dom_sf"/>
</dbReference>
<evidence type="ECO:0000259" key="1">
    <source>
        <dbReference type="Pfam" id="PF14534"/>
    </source>
</evidence>
<protein>
    <submittedName>
        <fullName evidence="2">Nuclear transport factor 2 family protein</fullName>
    </submittedName>
</protein>
<feature type="non-terminal residue" evidence="2">
    <location>
        <position position="141"/>
    </location>
</feature>
<gene>
    <name evidence="2" type="ORF">ENJ42_03540</name>
</gene>
<dbReference type="Pfam" id="PF14534">
    <property type="entry name" value="DUF4440"/>
    <property type="match status" value="1"/>
</dbReference>
<reference evidence="2" key="1">
    <citation type="journal article" date="2020" name="mSystems">
        <title>Genome- and Community-Level Interaction Insights into Carbon Utilization and Element Cycling Functions of Hydrothermarchaeota in Hydrothermal Sediment.</title>
        <authorList>
            <person name="Zhou Z."/>
            <person name="Liu Y."/>
            <person name="Xu W."/>
            <person name="Pan J."/>
            <person name="Luo Z.H."/>
            <person name="Li M."/>
        </authorList>
    </citation>
    <scope>NUCLEOTIDE SEQUENCE [LARGE SCALE GENOMIC DNA]</scope>
    <source>
        <strain evidence="2">HyVt-485</strain>
    </source>
</reference>
<dbReference type="SUPFAM" id="SSF54427">
    <property type="entry name" value="NTF2-like"/>
    <property type="match status" value="1"/>
</dbReference>